<evidence type="ECO:0000313" key="1">
    <source>
        <dbReference type="EMBL" id="MPW24582.1"/>
    </source>
</evidence>
<dbReference type="SUPFAM" id="SSF55008">
    <property type="entry name" value="HMA, heavy metal-associated domain"/>
    <property type="match status" value="1"/>
</dbReference>
<gene>
    <name evidence="1" type="ORF">GC105_02090</name>
</gene>
<accession>A0A6A7K569</accession>
<organism evidence="1 2">
    <name type="scientific">Alkalibaculum sporogenes</name>
    <dbReference type="NCBI Taxonomy" id="2655001"/>
    <lineage>
        <taxon>Bacteria</taxon>
        <taxon>Bacillati</taxon>
        <taxon>Bacillota</taxon>
        <taxon>Clostridia</taxon>
        <taxon>Eubacteriales</taxon>
        <taxon>Eubacteriaceae</taxon>
        <taxon>Alkalibaculum</taxon>
    </lineage>
</organism>
<proteinExistence type="predicted"/>
<dbReference type="GO" id="GO:0046872">
    <property type="term" value="F:metal ion binding"/>
    <property type="evidence" value="ECO:0007669"/>
    <property type="project" value="InterPro"/>
</dbReference>
<dbReference type="EMBL" id="WHNX01000003">
    <property type="protein sequence ID" value="MPW24582.1"/>
    <property type="molecule type" value="Genomic_DNA"/>
</dbReference>
<dbReference type="RefSeq" id="WP_152801214.1">
    <property type="nucleotide sequence ID" value="NZ_WHNX01000003.1"/>
</dbReference>
<dbReference type="Proteomes" id="UP000440004">
    <property type="component" value="Unassembled WGS sequence"/>
</dbReference>
<dbReference type="InterPro" id="IPR036163">
    <property type="entry name" value="HMA_dom_sf"/>
</dbReference>
<comment type="caution">
    <text evidence="1">The sequence shown here is derived from an EMBL/GenBank/DDBJ whole genome shotgun (WGS) entry which is preliminary data.</text>
</comment>
<name>A0A6A7K569_9FIRM</name>
<evidence type="ECO:0000313" key="2">
    <source>
        <dbReference type="Proteomes" id="UP000440004"/>
    </source>
</evidence>
<keyword evidence="2" id="KW-1185">Reference proteome</keyword>
<reference evidence="1 2" key="1">
    <citation type="submission" date="2019-10" db="EMBL/GenBank/DDBJ databases">
        <title>Alkalibaculum tamaniensis sp.nov., a new alkaliphilic acetogen, isolated on methoxylated aromatics from a mud volcano.</title>
        <authorList>
            <person name="Khomyakova M.A."/>
            <person name="Merkel A.Y."/>
            <person name="Bonch-Osmolovskaya E.A."/>
            <person name="Slobodkin A.I."/>
        </authorList>
    </citation>
    <scope>NUCLEOTIDE SEQUENCE [LARGE SCALE GENOMIC DNA]</scope>
    <source>
        <strain evidence="1 2">M08DMB</strain>
    </source>
</reference>
<evidence type="ECO:0008006" key="3">
    <source>
        <dbReference type="Google" id="ProtNLM"/>
    </source>
</evidence>
<sequence>MEDYKMKKAILIEDINCEQAISLIRGALSKILGVCRIAIDQDYIILDADTEVKDYEIKYTLNKLGFRVKKILTL</sequence>
<protein>
    <recommendedName>
        <fullName evidence="3">HMA domain-containing protein</fullName>
    </recommendedName>
</protein>
<dbReference type="AlphaFoldDB" id="A0A6A7K569"/>